<keyword evidence="3" id="KW-1185">Reference proteome</keyword>
<dbReference type="Proteomes" id="UP000298277">
    <property type="component" value="Unassembled WGS sequence"/>
</dbReference>
<gene>
    <name evidence="2" type="ORF">EHQ17_19655</name>
</gene>
<organism evidence="2 3">
    <name type="scientific">Leptospira gomenensis</name>
    <dbReference type="NCBI Taxonomy" id="2484974"/>
    <lineage>
        <taxon>Bacteria</taxon>
        <taxon>Pseudomonadati</taxon>
        <taxon>Spirochaetota</taxon>
        <taxon>Spirochaetia</taxon>
        <taxon>Leptospirales</taxon>
        <taxon>Leptospiraceae</taxon>
        <taxon>Leptospira</taxon>
    </lineage>
</organism>
<protein>
    <submittedName>
        <fullName evidence="2">Uncharacterized protein</fullName>
    </submittedName>
</protein>
<feature type="compositionally biased region" description="Polar residues" evidence="1">
    <location>
        <begin position="22"/>
        <end position="33"/>
    </location>
</feature>
<dbReference type="Gene3D" id="3.30.1380.10">
    <property type="match status" value="1"/>
</dbReference>
<accession>A0A5F1Y6D5</accession>
<evidence type="ECO:0000313" key="3">
    <source>
        <dbReference type="Proteomes" id="UP000298277"/>
    </source>
</evidence>
<feature type="region of interest" description="Disordered" evidence="1">
    <location>
        <begin position="250"/>
        <end position="283"/>
    </location>
</feature>
<evidence type="ECO:0000313" key="2">
    <source>
        <dbReference type="EMBL" id="TGK27528.1"/>
    </source>
</evidence>
<reference evidence="2" key="1">
    <citation type="journal article" date="2019" name="PLoS Negl. Trop. Dis.">
        <title>Revisiting the worldwide diversity of Leptospira species in the environment.</title>
        <authorList>
            <person name="Vincent A.T."/>
            <person name="Schiettekatte O."/>
            <person name="Bourhy P."/>
            <person name="Veyrier F.J."/>
            <person name="Picardeau M."/>
        </authorList>
    </citation>
    <scope>NUCLEOTIDE SEQUENCE [LARGE SCALE GENOMIC DNA]</scope>
    <source>
        <strain evidence="2">201800299</strain>
    </source>
</reference>
<feature type="region of interest" description="Disordered" evidence="1">
    <location>
        <begin position="1"/>
        <end position="33"/>
    </location>
</feature>
<proteinExistence type="predicted"/>
<dbReference type="InterPro" id="IPR009045">
    <property type="entry name" value="Zn_M74/Hedgehog-like"/>
</dbReference>
<name>A0A5F1Y6D5_9LEPT</name>
<feature type="non-terminal residue" evidence="2">
    <location>
        <position position="283"/>
    </location>
</feature>
<dbReference type="EMBL" id="RQFA01000095">
    <property type="protein sequence ID" value="TGK27528.1"/>
    <property type="molecule type" value="Genomic_DNA"/>
</dbReference>
<feature type="compositionally biased region" description="Polar residues" evidence="1">
    <location>
        <begin position="1"/>
        <end position="14"/>
    </location>
</feature>
<evidence type="ECO:0000256" key="1">
    <source>
        <dbReference type="SAM" id="MobiDB-lite"/>
    </source>
</evidence>
<comment type="caution">
    <text evidence="2">The sequence shown here is derived from an EMBL/GenBank/DDBJ whole genome shotgun (WGS) entry which is preliminary data.</text>
</comment>
<sequence>MSYNDHSGLSSGVSYNFGDGTRPSTPGEPSQQDAQNNLLNYIFNGVGAMVSGIGRGVKSVWNGVFGGDDVLLANANGIVAFDGRLVSGSKNVSDYDLSNVPGLKDANFLQKMGQYLYNGLSGAGWGTDSDLISNAYRNSKKQFENHNMSTDDMTSLAKVAAIKQAMDLGYNVSPSMLKDLAESINRFGLHEYYRHMDGDKLKYRFRLDGEGFYNTASQGNAWEHKYGQFELVDTLAKTIAEWKKTNPTDPVPINDLGYKTGGYDPGPNPDHHANGNQADLGYM</sequence>
<dbReference type="AlphaFoldDB" id="A0A5F1Y6D5"/>